<dbReference type="InterPro" id="IPR003593">
    <property type="entry name" value="AAA+_ATPase"/>
</dbReference>
<evidence type="ECO:0000256" key="9">
    <source>
        <dbReference type="ARBA" id="ARBA00022989"/>
    </source>
</evidence>
<dbReference type="Pfam" id="PF00664">
    <property type="entry name" value="ABC_membrane"/>
    <property type="match status" value="1"/>
</dbReference>
<keyword evidence="5" id="KW-0354">Hemolysis</keyword>
<evidence type="ECO:0000256" key="10">
    <source>
        <dbReference type="ARBA" id="ARBA00023136"/>
    </source>
</evidence>
<keyword evidence="5" id="KW-0204">Cytolysis</keyword>
<dbReference type="InterPro" id="IPR011527">
    <property type="entry name" value="ABC1_TM_dom"/>
</dbReference>
<feature type="transmembrane region" description="Helical" evidence="15">
    <location>
        <begin position="328"/>
        <end position="345"/>
    </location>
</feature>
<dbReference type="EMBL" id="NQYH01000009">
    <property type="protein sequence ID" value="RIY40419.1"/>
    <property type="molecule type" value="Genomic_DNA"/>
</dbReference>
<dbReference type="InterPro" id="IPR005074">
    <property type="entry name" value="Peptidase_C39"/>
</dbReference>
<dbReference type="AlphaFoldDB" id="A0A3A1YT41"/>
<keyword evidence="4 15" id="KW-0812">Transmembrane</keyword>
<dbReference type="Gene3D" id="3.40.50.300">
    <property type="entry name" value="P-loop containing nucleotide triphosphate hydrolases"/>
    <property type="match status" value="1"/>
</dbReference>
<dbReference type="CDD" id="cd18587">
    <property type="entry name" value="ABC_6TM_LapB_like"/>
    <property type="match status" value="1"/>
</dbReference>
<reference evidence="19 20" key="1">
    <citation type="submission" date="2017-08" db="EMBL/GenBank/DDBJ databases">
        <title>Pusillimonas indicus sp. nov., a member of the family Alcaligenaceae isolated from surface seawater.</title>
        <authorList>
            <person name="Li J."/>
        </authorList>
    </citation>
    <scope>NUCLEOTIDE SEQUENCE [LARGE SCALE GENOMIC DNA]</scope>
    <source>
        <strain evidence="19 20">L52-1-41</strain>
    </source>
</reference>
<dbReference type="InterPro" id="IPR017750">
    <property type="entry name" value="ATPase_T1SS"/>
</dbReference>
<keyword evidence="10 15" id="KW-0472">Membrane</keyword>
<dbReference type="CDD" id="cd02421">
    <property type="entry name" value="Peptidase_C39_likeD"/>
    <property type="match status" value="1"/>
</dbReference>
<dbReference type="NCBIfam" id="TIGR03375">
    <property type="entry name" value="type_I_sec_LssB"/>
    <property type="match status" value="1"/>
</dbReference>
<dbReference type="InterPro" id="IPR003439">
    <property type="entry name" value="ABC_transporter-like_ATP-bd"/>
</dbReference>
<feature type="domain" description="ABC transporter" evidence="16">
    <location>
        <begin position="504"/>
        <end position="739"/>
    </location>
</feature>
<dbReference type="PROSITE" id="PS50929">
    <property type="entry name" value="ABC_TM1F"/>
    <property type="match status" value="1"/>
</dbReference>
<sequence>MTRVFSKSNAAPAEEPAPETEDANPANDSVWRLPPHTVHDDPLLNCLVDITKLFGNPCTAQTLAGGLPLVENKLSPSLLSRAAARAQCSARLLRRELDEIPTSLLPCILLLKRNRACLLLEIRPDNYLVQFPEIGTPCEISKQALEADYTGVAAFIRPQFRFDARSPEVEKKRKGHWFWNAVFDNRRLYRDALVSAFLINFFALVTPLFTMNVYDRVVPNNAMDTLWVLAIGVFVAIVLNYILTTIRAHVVDTASKRIDVKLSAQIMEQVLDLKMESRPVSVGSFAANLRSFESVRDFIASASLTTLVDLPFVLIFLAALMWISPWMVIPPAIAIVIVLIISWIAQAKMARMVEETFKASSQRNAVLVEALGGIETIKTLNAQGSAQRTWENTTKFLAQLGSKIKFLSAATVGFVQTAQQLVTIAVVIIGVLLLQDAAMTLGGIIASSMIAGRCLAPLGQVAGLMMQYQNARTSLESIDGYMKMPIEHPPNRTYVPRSHLEGSIEFRGVSFAYPGSKENALNGINLKINPGEKIGIIGRIGSGKSTLEKLILGLYAPSEGSVLIDGIDIRQIDPADVRRAVGHVPQDPVLFYGTLRHNLTLGAPFVDDDDMLSVAAVAGVDEFAANHPDGYDMIIGERGDSLSGGQRQSIAVARALINNPPILLLDEPSSNMDHQSEAALKSRLRKACDGKTMLIVTHHTAMLEIVDRLLVVDGGKIVADGPKAQVVDALRQGQVSRARNRS</sequence>
<dbReference type="Pfam" id="PF03412">
    <property type="entry name" value="Peptidase_C39"/>
    <property type="match status" value="1"/>
</dbReference>
<protein>
    <recommendedName>
        <fullName evidence="13">Cyclolysin secretion/processing ATP-binding protein CyaB</fullName>
    </recommendedName>
</protein>
<dbReference type="OrthoDB" id="8554730at2"/>
<keyword evidence="6" id="KW-0547">Nucleotide-binding</keyword>
<evidence type="ECO:0000259" key="18">
    <source>
        <dbReference type="PROSITE" id="PS50990"/>
    </source>
</evidence>
<dbReference type="GO" id="GO:0005886">
    <property type="term" value="C:plasma membrane"/>
    <property type="evidence" value="ECO:0007669"/>
    <property type="project" value="UniProtKB-SubCell"/>
</dbReference>
<keyword evidence="9 15" id="KW-1133">Transmembrane helix</keyword>
<dbReference type="FunFam" id="3.40.50.300:FF:000299">
    <property type="entry name" value="ABC transporter ATP-binding protein/permease"/>
    <property type="match status" value="1"/>
</dbReference>
<dbReference type="PANTHER" id="PTHR43394">
    <property type="entry name" value="ATP-DEPENDENT PERMEASE MDL1, MITOCHONDRIAL"/>
    <property type="match status" value="1"/>
</dbReference>
<evidence type="ECO:0000256" key="13">
    <source>
        <dbReference type="ARBA" id="ARBA00072252"/>
    </source>
</evidence>
<evidence type="ECO:0000256" key="12">
    <source>
        <dbReference type="ARBA" id="ARBA00061173"/>
    </source>
</evidence>
<dbReference type="Pfam" id="PF00005">
    <property type="entry name" value="ABC_tran"/>
    <property type="match status" value="1"/>
</dbReference>
<dbReference type="Gene3D" id="3.90.70.10">
    <property type="entry name" value="Cysteine proteinases"/>
    <property type="match status" value="1"/>
</dbReference>
<dbReference type="InterPro" id="IPR039421">
    <property type="entry name" value="Type_1_exporter"/>
</dbReference>
<dbReference type="GO" id="GO:0031640">
    <property type="term" value="P:killing of cells of another organism"/>
    <property type="evidence" value="ECO:0007669"/>
    <property type="project" value="UniProtKB-KW"/>
</dbReference>
<dbReference type="SMART" id="SM00382">
    <property type="entry name" value="AAA"/>
    <property type="match status" value="1"/>
</dbReference>
<dbReference type="InterPro" id="IPR036640">
    <property type="entry name" value="ABC1_TM_sf"/>
</dbReference>
<dbReference type="GO" id="GO:0005524">
    <property type="term" value="F:ATP binding"/>
    <property type="evidence" value="ECO:0007669"/>
    <property type="project" value="UniProtKB-KW"/>
</dbReference>
<proteinExistence type="inferred from homology"/>
<name>A0A3A1YT41_9BURK</name>
<evidence type="ECO:0000256" key="7">
    <source>
        <dbReference type="ARBA" id="ARBA00022801"/>
    </source>
</evidence>
<dbReference type="SUPFAM" id="SSF90123">
    <property type="entry name" value="ABC transporter transmembrane region"/>
    <property type="match status" value="1"/>
</dbReference>
<feature type="transmembrane region" description="Helical" evidence="15">
    <location>
        <begin position="226"/>
        <end position="243"/>
    </location>
</feature>
<feature type="region of interest" description="Disordered" evidence="14">
    <location>
        <begin position="1"/>
        <end position="30"/>
    </location>
</feature>
<accession>A0A3A1YT41</accession>
<evidence type="ECO:0000256" key="4">
    <source>
        <dbReference type="ARBA" id="ARBA00022692"/>
    </source>
</evidence>
<comment type="caution">
    <text evidence="19">The sequence shown here is derived from an EMBL/GenBank/DDBJ whole genome shotgun (WGS) entry which is preliminary data.</text>
</comment>
<keyword evidence="2" id="KW-0813">Transport</keyword>
<evidence type="ECO:0000259" key="17">
    <source>
        <dbReference type="PROSITE" id="PS50929"/>
    </source>
</evidence>
<evidence type="ECO:0000256" key="11">
    <source>
        <dbReference type="ARBA" id="ARBA00055355"/>
    </source>
</evidence>
<dbReference type="GO" id="GO:0016887">
    <property type="term" value="F:ATP hydrolysis activity"/>
    <property type="evidence" value="ECO:0007669"/>
    <property type="project" value="InterPro"/>
</dbReference>
<feature type="domain" description="Peptidase C39" evidence="18">
    <location>
        <begin position="36"/>
        <end position="156"/>
    </location>
</feature>
<evidence type="ECO:0000256" key="6">
    <source>
        <dbReference type="ARBA" id="ARBA00022741"/>
    </source>
</evidence>
<keyword evidence="7" id="KW-0378">Hydrolase</keyword>
<evidence type="ECO:0000256" key="15">
    <source>
        <dbReference type="SAM" id="Phobius"/>
    </source>
</evidence>
<organism evidence="19 20">
    <name type="scientific">Neopusillimonas maritima</name>
    <dbReference type="NCBI Taxonomy" id="2026239"/>
    <lineage>
        <taxon>Bacteria</taxon>
        <taxon>Pseudomonadati</taxon>
        <taxon>Pseudomonadota</taxon>
        <taxon>Betaproteobacteria</taxon>
        <taxon>Burkholderiales</taxon>
        <taxon>Alcaligenaceae</taxon>
        <taxon>Neopusillimonas</taxon>
    </lineage>
</organism>
<feature type="transmembrane region" description="Helical" evidence="15">
    <location>
        <begin position="192"/>
        <end position="214"/>
    </location>
</feature>
<gene>
    <name evidence="19" type="ORF">CJP73_11195</name>
</gene>
<comment type="subcellular location">
    <subcellularLocation>
        <location evidence="1">Cell membrane</location>
        <topology evidence="1">Multi-pass membrane protein</topology>
    </subcellularLocation>
</comment>
<dbReference type="GO" id="GO:0006508">
    <property type="term" value="P:proteolysis"/>
    <property type="evidence" value="ECO:0007669"/>
    <property type="project" value="InterPro"/>
</dbReference>
<keyword evidence="8" id="KW-0067">ATP-binding</keyword>
<evidence type="ECO:0000313" key="20">
    <source>
        <dbReference type="Proteomes" id="UP000266206"/>
    </source>
</evidence>
<evidence type="ECO:0000256" key="8">
    <source>
        <dbReference type="ARBA" id="ARBA00022840"/>
    </source>
</evidence>
<dbReference type="GO" id="GO:0015421">
    <property type="term" value="F:ABC-type oligopeptide transporter activity"/>
    <property type="evidence" value="ECO:0007669"/>
    <property type="project" value="TreeGrafter"/>
</dbReference>
<evidence type="ECO:0000256" key="1">
    <source>
        <dbReference type="ARBA" id="ARBA00004651"/>
    </source>
</evidence>
<keyword evidence="3" id="KW-1003">Cell membrane</keyword>
<evidence type="ECO:0000256" key="3">
    <source>
        <dbReference type="ARBA" id="ARBA00022475"/>
    </source>
</evidence>
<evidence type="ECO:0000256" key="14">
    <source>
        <dbReference type="SAM" id="MobiDB-lite"/>
    </source>
</evidence>
<dbReference type="PROSITE" id="PS50990">
    <property type="entry name" value="PEPTIDASE_C39"/>
    <property type="match status" value="1"/>
</dbReference>
<feature type="transmembrane region" description="Helical" evidence="15">
    <location>
        <begin position="298"/>
        <end position="322"/>
    </location>
</feature>
<dbReference type="RefSeq" id="WP_119516512.1">
    <property type="nucleotide sequence ID" value="NZ_NQYH01000009.1"/>
</dbReference>
<evidence type="ECO:0000313" key="19">
    <source>
        <dbReference type="EMBL" id="RIY40419.1"/>
    </source>
</evidence>
<feature type="domain" description="ABC transmembrane type-1" evidence="17">
    <location>
        <begin position="192"/>
        <end position="470"/>
    </location>
</feature>
<evidence type="ECO:0000259" key="16">
    <source>
        <dbReference type="PROSITE" id="PS50893"/>
    </source>
</evidence>
<dbReference type="GO" id="GO:0008233">
    <property type="term" value="F:peptidase activity"/>
    <property type="evidence" value="ECO:0007669"/>
    <property type="project" value="InterPro"/>
</dbReference>
<dbReference type="CDD" id="cd03245">
    <property type="entry name" value="ABCC_bacteriocin_exporters"/>
    <property type="match status" value="1"/>
</dbReference>
<evidence type="ECO:0000256" key="2">
    <source>
        <dbReference type="ARBA" id="ARBA00022448"/>
    </source>
</evidence>
<dbReference type="InterPro" id="IPR027417">
    <property type="entry name" value="P-loop_NTPase"/>
</dbReference>
<dbReference type="PROSITE" id="PS50893">
    <property type="entry name" value="ABC_TRANSPORTER_2"/>
    <property type="match status" value="1"/>
</dbReference>
<dbReference type="SUPFAM" id="SSF52540">
    <property type="entry name" value="P-loop containing nucleoside triphosphate hydrolases"/>
    <property type="match status" value="1"/>
</dbReference>
<evidence type="ECO:0000256" key="5">
    <source>
        <dbReference type="ARBA" id="ARBA00022735"/>
    </source>
</evidence>
<comment type="function">
    <text evidence="11">Involved in the export of calmodulin-sensitive adenylate cyclase-hemolysin (cyclolysin).</text>
</comment>
<dbReference type="Gene3D" id="1.20.1560.10">
    <property type="entry name" value="ABC transporter type 1, transmembrane domain"/>
    <property type="match status" value="1"/>
</dbReference>
<comment type="similarity">
    <text evidence="12">Belongs to the ABC transporter superfamily. Cyclolysin exporter (TC 3.A.1.109.2) family.</text>
</comment>
<dbReference type="Proteomes" id="UP000266206">
    <property type="component" value="Unassembled WGS sequence"/>
</dbReference>
<dbReference type="PANTHER" id="PTHR43394:SF1">
    <property type="entry name" value="ATP-BINDING CASSETTE SUB-FAMILY B MEMBER 10, MITOCHONDRIAL"/>
    <property type="match status" value="1"/>
</dbReference>